<reference evidence="1 2" key="1">
    <citation type="submission" date="2015-06" db="EMBL/GenBank/DDBJ databases">
        <title>Draft Whole-Genome Sequence of the Entomopathogenic Bacterium Xenorhabdus khoisanae.</title>
        <authorList>
            <person name="Naidoo S."/>
            <person name="Featherston J."/>
            <person name="Gray V.M."/>
        </authorList>
    </citation>
    <scope>NUCLEOTIDE SEQUENCE [LARGE SCALE GENOMIC DNA]</scope>
    <source>
        <strain evidence="1 2">MCB</strain>
    </source>
</reference>
<organism evidence="1 2">
    <name type="scientific">Xenorhabdus khoisanae</name>
    <dbReference type="NCBI Taxonomy" id="880157"/>
    <lineage>
        <taxon>Bacteria</taxon>
        <taxon>Pseudomonadati</taxon>
        <taxon>Pseudomonadota</taxon>
        <taxon>Gammaproteobacteria</taxon>
        <taxon>Enterobacterales</taxon>
        <taxon>Morganellaceae</taxon>
        <taxon>Xenorhabdus</taxon>
    </lineage>
</organism>
<dbReference type="EMBL" id="LFCV01000039">
    <property type="protein sequence ID" value="KMJ45766.1"/>
    <property type="molecule type" value="Genomic_DNA"/>
</dbReference>
<evidence type="ECO:0000313" key="2">
    <source>
        <dbReference type="Proteomes" id="UP000036277"/>
    </source>
</evidence>
<protein>
    <submittedName>
        <fullName evidence="1">Uncharacterized protein</fullName>
    </submittedName>
</protein>
<dbReference type="AlphaFoldDB" id="A0A0J5FU22"/>
<keyword evidence="2" id="KW-1185">Reference proteome</keyword>
<comment type="caution">
    <text evidence="1">The sequence shown here is derived from an EMBL/GenBank/DDBJ whole genome shotgun (WGS) entry which is preliminary data.</text>
</comment>
<sequence>MELLSIILDNSFTRIDGMEQVTSYENTKNRRKRLTIIQFITGEKKEDFLGDWLVVSSCSTYTRYTISFLYAACIQIACNNKFLLK</sequence>
<gene>
    <name evidence="1" type="ORF">AB204_07075</name>
</gene>
<dbReference type="PATRIC" id="fig|880157.4.peg.1490"/>
<name>A0A0J5FU22_9GAMM</name>
<proteinExistence type="predicted"/>
<dbReference type="Proteomes" id="UP000036277">
    <property type="component" value="Unassembled WGS sequence"/>
</dbReference>
<evidence type="ECO:0000313" key="1">
    <source>
        <dbReference type="EMBL" id="KMJ45766.1"/>
    </source>
</evidence>
<accession>A0A0J5FU22</accession>